<protein>
    <submittedName>
        <fullName evidence="1">Uncharacterized protein</fullName>
    </submittedName>
</protein>
<dbReference type="AlphaFoldDB" id="A0A2W2BD30"/>
<name>A0A2W2BD30_9ACTN</name>
<dbReference type="EMBL" id="POTW01000027">
    <property type="protein sequence ID" value="PZF83220.1"/>
    <property type="molecule type" value="Genomic_DNA"/>
</dbReference>
<keyword evidence="2" id="KW-1185">Reference proteome</keyword>
<dbReference type="Proteomes" id="UP000248764">
    <property type="component" value="Unassembled WGS sequence"/>
</dbReference>
<accession>A0A2W2BD30</accession>
<reference evidence="1 2" key="1">
    <citation type="submission" date="2018-01" db="EMBL/GenBank/DDBJ databases">
        <title>Draft genome sequence of Jiangella sp. GTF31.</title>
        <authorList>
            <person name="Sahin N."/>
            <person name="Ay H."/>
            <person name="Saygin H."/>
        </authorList>
    </citation>
    <scope>NUCLEOTIDE SEQUENCE [LARGE SCALE GENOMIC DNA]</scope>
    <source>
        <strain evidence="1 2">GTF31</strain>
    </source>
</reference>
<evidence type="ECO:0000313" key="1">
    <source>
        <dbReference type="EMBL" id="PZF83220.1"/>
    </source>
</evidence>
<organism evidence="1 2">
    <name type="scientific">Jiangella anatolica</name>
    <dbReference type="NCBI Taxonomy" id="2670374"/>
    <lineage>
        <taxon>Bacteria</taxon>
        <taxon>Bacillati</taxon>
        <taxon>Actinomycetota</taxon>
        <taxon>Actinomycetes</taxon>
        <taxon>Jiangellales</taxon>
        <taxon>Jiangellaceae</taxon>
        <taxon>Jiangella</taxon>
    </lineage>
</organism>
<sequence>MAGVSNEYLSWAKLNYPGDLRGKIEGQVVGPNRMGELFVIRATEYNAETDVTTAHLAYATTEDVEK</sequence>
<evidence type="ECO:0000313" key="2">
    <source>
        <dbReference type="Proteomes" id="UP000248764"/>
    </source>
</evidence>
<comment type="caution">
    <text evidence="1">The sequence shown here is derived from an EMBL/GenBank/DDBJ whole genome shotgun (WGS) entry which is preliminary data.</text>
</comment>
<gene>
    <name evidence="1" type="ORF">C1I92_13160</name>
</gene>
<proteinExistence type="predicted"/>